<comment type="caution">
    <text evidence="2">The sequence shown here is derived from an EMBL/GenBank/DDBJ whole genome shotgun (WGS) entry which is preliminary data.</text>
</comment>
<sequence length="461" mass="50459">MRHPLKAMHTQATLKSIYRKWSATLLVDEPSRNRALRMGVLLWAAALFAAFQPGLMSSDSIDQYTQGLNGHYNDVHPPLGSWILGISGKLVGSPWLVLAMQLLAMGACMAALVKSSDATKGRWGLLIMGAFLLTPTVWALAVVLWKDVMMAAALLGAVAALKVHRPVLALLLLLASVAFRHNAIVAAIPLAIPTMAQLAPHGWRWPLKIPALVVMIGGLALVPALPKHVLNANRGWAAGQLFLFDLAGIYTVHPELLPSSLLAEKTSAKELAISYTPTHVWPLFGGSEGARPIPFDALAFRRQEFVDEWFRVLRTHPATWMKHRIASFRHLTGAFAGPMPFPILQDIDANPFHLRTPREGLVNQWARAIENWAGKSIFFRGWAWLLVLGALTVVALRRVRRTPIACCTALSGLGYALSYLVIGIGNDFRFIYWSVIATFATLALLTTEEAPPGTEAQPRPG</sequence>
<evidence type="ECO:0000256" key="1">
    <source>
        <dbReference type="SAM" id="Phobius"/>
    </source>
</evidence>
<feature type="transmembrane region" description="Helical" evidence="1">
    <location>
        <begin position="95"/>
        <end position="113"/>
    </location>
</feature>
<proteinExistence type="predicted"/>
<protein>
    <recommendedName>
        <fullName evidence="4">Glycosyltransferase RgtA/B/C/D-like domain-containing protein</fullName>
    </recommendedName>
</protein>
<dbReference type="EMBL" id="FNAJ01000017">
    <property type="protein sequence ID" value="SDF00289.1"/>
    <property type="molecule type" value="Genomic_DNA"/>
</dbReference>
<feature type="transmembrane region" description="Helical" evidence="1">
    <location>
        <begin position="125"/>
        <end position="145"/>
    </location>
</feature>
<dbReference type="Proteomes" id="UP000198717">
    <property type="component" value="Unassembled WGS sequence"/>
</dbReference>
<feature type="transmembrane region" description="Helical" evidence="1">
    <location>
        <begin position="205"/>
        <end position="224"/>
    </location>
</feature>
<organism evidence="2 3">
    <name type="scientific">Myxococcus virescens</name>
    <dbReference type="NCBI Taxonomy" id="83456"/>
    <lineage>
        <taxon>Bacteria</taxon>
        <taxon>Pseudomonadati</taxon>
        <taxon>Myxococcota</taxon>
        <taxon>Myxococcia</taxon>
        <taxon>Myxococcales</taxon>
        <taxon>Cystobacterineae</taxon>
        <taxon>Myxococcaceae</taxon>
        <taxon>Myxococcus</taxon>
    </lineage>
</organism>
<keyword evidence="1" id="KW-0472">Membrane</keyword>
<reference evidence="2 3" key="1">
    <citation type="submission" date="2016-10" db="EMBL/GenBank/DDBJ databases">
        <authorList>
            <person name="Varghese N."/>
            <person name="Submissions S."/>
        </authorList>
    </citation>
    <scope>NUCLEOTIDE SEQUENCE [LARGE SCALE GENOMIC DNA]</scope>
    <source>
        <strain evidence="2 3">DSM 2260</strain>
    </source>
</reference>
<evidence type="ECO:0000313" key="3">
    <source>
        <dbReference type="Proteomes" id="UP000198717"/>
    </source>
</evidence>
<evidence type="ECO:0008006" key="4">
    <source>
        <dbReference type="Google" id="ProtNLM"/>
    </source>
</evidence>
<feature type="transmembrane region" description="Helical" evidence="1">
    <location>
        <begin position="430"/>
        <end position="447"/>
    </location>
</feature>
<feature type="transmembrane region" description="Helical" evidence="1">
    <location>
        <begin position="403"/>
        <end position="424"/>
    </location>
</feature>
<feature type="transmembrane region" description="Helical" evidence="1">
    <location>
        <begin position="377"/>
        <end position="396"/>
    </location>
</feature>
<accession>A0ABY0N5N2</accession>
<keyword evidence="1" id="KW-1133">Transmembrane helix</keyword>
<gene>
    <name evidence="2" type="ORF">SAMN04488504_11735</name>
</gene>
<name>A0ABY0N5N2_9BACT</name>
<keyword evidence="1" id="KW-0812">Transmembrane</keyword>
<keyword evidence="3" id="KW-1185">Reference proteome</keyword>
<evidence type="ECO:0000313" key="2">
    <source>
        <dbReference type="EMBL" id="SDF00289.1"/>
    </source>
</evidence>